<feature type="non-terminal residue" evidence="6">
    <location>
        <position position="85"/>
    </location>
</feature>
<evidence type="ECO:0000256" key="2">
    <source>
        <dbReference type="ARBA" id="ARBA00022737"/>
    </source>
</evidence>
<dbReference type="GO" id="GO:0005929">
    <property type="term" value="C:cilium"/>
    <property type="evidence" value="ECO:0007669"/>
    <property type="project" value="TreeGrafter"/>
</dbReference>
<evidence type="ECO:0000259" key="5">
    <source>
        <dbReference type="PROSITE" id="PS50106"/>
    </source>
</evidence>
<dbReference type="Proteomes" id="UP001381693">
    <property type="component" value="Unassembled WGS sequence"/>
</dbReference>
<feature type="region of interest" description="Disordered" evidence="4">
    <location>
        <begin position="1"/>
        <end position="36"/>
    </location>
</feature>
<protein>
    <submittedName>
        <fullName evidence="6">Harmonin</fullName>
    </submittedName>
</protein>
<dbReference type="InterPro" id="IPR036034">
    <property type="entry name" value="PDZ_sf"/>
</dbReference>
<evidence type="ECO:0000313" key="6">
    <source>
        <dbReference type="EMBL" id="KAK7081797.1"/>
    </source>
</evidence>
<reference evidence="6 7" key="1">
    <citation type="submission" date="2023-11" db="EMBL/GenBank/DDBJ databases">
        <title>Halocaridina rubra genome assembly.</title>
        <authorList>
            <person name="Smith C."/>
        </authorList>
    </citation>
    <scope>NUCLEOTIDE SEQUENCE [LARGE SCALE GENOMIC DNA]</scope>
    <source>
        <strain evidence="6">EP-1</strain>
        <tissue evidence="6">Whole</tissue>
    </source>
</reference>
<dbReference type="SUPFAM" id="SSF50156">
    <property type="entry name" value="PDZ domain-like"/>
    <property type="match status" value="1"/>
</dbReference>
<sequence>MMGLERPLEPPPSSPGHLAHAMVSHTPSVSSGASTVGGGRVRFIRLIRKRNESYGFSLRGGREHGTGFFISHVELGSEAHMQGLR</sequence>
<organism evidence="6 7">
    <name type="scientific">Halocaridina rubra</name>
    <name type="common">Hawaiian red shrimp</name>
    <dbReference type="NCBI Taxonomy" id="373956"/>
    <lineage>
        <taxon>Eukaryota</taxon>
        <taxon>Metazoa</taxon>
        <taxon>Ecdysozoa</taxon>
        <taxon>Arthropoda</taxon>
        <taxon>Crustacea</taxon>
        <taxon>Multicrustacea</taxon>
        <taxon>Malacostraca</taxon>
        <taxon>Eumalacostraca</taxon>
        <taxon>Eucarida</taxon>
        <taxon>Decapoda</taxon>
        <taxon>Pleocyemata</taxon>
        <taxon>Caridea</taxon>
        <taxon>Atyoidea</taxon>
        <taxon>Atyidae</taxon>
        <taxon>Halocaridina</taxon>
    </lineage>
</organism>
<dbReference type="GO" id="GO:0005886">
    <property type="term" value="C:plasma membrane"/>
    <property type="evidence" value="ECO:0007669"/>
    <property type="project" value="TreeGrafter"/>
</dbReference>
<gene>
    <name evidence="6" type="primary">USH1C_1</name>
    <name evidence="6" type="ORF">SK128_018721</name>
</gene>
<comment type="caution">
    <text evidence="6">The sequence shown here is derived from an EMBL/GenBank/DDBJ whole genome shotgun (WGS) entry which is preliminary data.</text>
</comment>
<evidence type="ECO:0000256" key="4">
    <source>
        <dbReference type="SAM" id="MobiDB-lite"/>
    </source>
</evidence>
<dbReference type="Gene3D" id="2.30.42.10">
    <property type="match status" value="1"/>
</dbReference>
<comment type="subcellular location">
    <subcellularLocation>
        <location evidence="1">Cell projection</location>
    </subcellularLocation>
</comment>
<name>A0AAN8XE84_HALRR</name>
<dbReference type="PROSITE" id="PS50106">
    <property type="entry name" value="PDZ"/>
    <property type="match status" value="1"/>
</dbReference>
<dbReference type="GO" id="GO:0002142">
    <property type="term" value="C:stereocilia ankle link complex"/>
    <property type="evidence" value="ECO:0007669"/>
    <property type="project" value="TreeGrafter"/>
</dbReference>
<evidence type="ECO:0000256" key="1">
    <source>
        <dbReference type="ARBA" id="ARBA00004316"/>
    </source>
</evidence>
<evidence type="ECO:0000256" key="3">
    <source>
        <dbReference type="ARBA" id="ARBA00023273"/>
    </source>
</evidence>
<dbReference type="InterPro" id="IPR001478">
    <property type="entry name" value="PDZ"/>
</dbReference>
<dbReference type="PANTHER" id="PTHR23116">
    <property type="entry name" value="PDZ DOMAIN CONTAINING WHIRLIN AND HARMONIN-RELATED"/>
    <property type="match status" value="1"/>
</dbReference>
<accession>A0AAN8XE84</accession>
<keyword evidence="7" id="KW-1185">Reference proteome</keyword>
<proteinExistence type="predicted"/>
<dbReference type="EMBL" id="JAXCGZ010004432">
    <property type="protein sequence ID" value="KAK7081797.1"/>
    <property type="molecule type" value="Genomic_DNA"/>
</dbReference>
<evidence type="ECO:0000313" key="7">
    <source>
        <dbReference type="Proteomes" id="UP001381693"/>
    </source>
</evidence>
<dbReference type="PANTHER" id="PTHR23116:SF36">
    <property type="entry name" value="HARMONIN"/>
    <property type="match status" value="1"/>
</dbReference>
<dbReference type="AlphaFoldDB" id="A0AAN8XE84"/>
<keyword evidence="2" id="KW-0677">Repeat</keyword>
<keyword evidence="3" id="KW-0966">Cell projection</keyword>
<feature type="domain" description="PDZ" evidence="5">
    <location>
        <begin position="43"/>
        <end position="85"/>
    </location>
</feature>
<dbReference type="InterPro" id="IPR051844">
    <property type="entry name" value="USH2_Complex_Protein"/>
</dbReference>
<dbReference type="GO" id="GO:0032426">
    <property type="term" value="C:stereocilium tip"/>
    <property type="evidence" value="ECO:0007669"/>
    <property type="project" value="TreeGrafter"/>
</dbReference>